<evidence type="ECO:0000313" key="2">
    <source>
        <dbReference type="EMBL" id="GAA2054199.1"/>
    </source>
</evidence>
<gene>
    <name evidence="2" type="ORF">GCM10009839_72850</name>
</gene>
<evidence type="ECO:0000256" key="1">
    <source>
        <dbReference type="SAM" id="MobiDB-lite"/>
    </source>
</evidence>
<sequence length="74" mass="7958">MAPALRPIDGVQCHRSDTRHTAVRFPAGEETGGEKRKPAGRQTGGLRLGSELRSVILRVLCFRASVLACVSASR</sequence>
<evidence type="ECO:0000313" key="3">
    <source>
        <dbReference type="Proteomes" id="UP001500751"/>
    </source>
</evidence>
<name>A0ABN2V8A1_9ACTN</name>
<accession>A0ABN2V8A1</accession>
<protein>
    <submittedName>
        <fullName evidence="2">Uncharacterized protein</fullName>
    </submittedName>
</protein>
<organism evidence="2 3">
    <name type="scientific">Catenulispora yoronensis</name>
    <dbReference type="NCBI Taxonomy" id="450799"/>
    <lineage>
        <taxon>Bacteria</taxon>
        <taxon>Bacillati</taxon>
        <taxon>Actinomycetota</taxon>
        <taxon>Actinomycetes</taxon>
        <taxon>Catenulisporales</taxon>
        <taxon>Catenulisporaceae</taxon>
        <taxon>Catenulispora</taxon>
    </lineage>
</organism>
<keyword evidence="3" id="KW-1185">Reference proteome</keyword>
<dbReference type="Proteomes" id="UP001500751">
    <property type="component" value="Unassembled WGS sequence"/>
</dbReference>
<dbReference type="EMBL" id="BAAAQN010000058">
    <property type="protein sequence ID" value="GAA2054199.1"/>
    <property type="molecule type" value="Genomic_DNA"/>
</dbReference>
<feature type="region of interest" description="Disordered" evidence="1">
    <location>
        <begin position="18"/>
        <end position="45"/>
    </location>
</feature>
<reference evidence="2 3" key="1">
    <citation type="journal article" date="2019" name="Int. J. Syst. Evol. Microbiol.">
        <title>The Global Catalogue of Microorganisms (GCM) 10K type strain sequencing project: providing services to taxonomists for standard genome sequencing and annotation.</title>
        <authorList>
            <consortium name="The Broad Institute Genomics Platform"/>
            <consortium name="The Broad Institute Genome Sequencing Center for Infectious Disease"/>
            <person name="Wu L."/>
            <person name="Ma J."/>
        </authorList>
    </citation>
    <scope>NUCLEOTIDE SEQUENCE [LARGE SCALE GENOMIC DNA]</scope>
    <source>
        <strain evidence="2 3">JCM 16014</strain>
    </source>
</reference>
<comment type="caution">
    <text evidence="2">The sequence shown here is derived from an EMBL/GenBank/DDBJ whole genome shotgun (WGS) entry which is preliminary data.</text>
</comment>
<proteinExistence type="predicted"/>